<dbReference type="GO" id="GO:0046872">
    <property type="term" value="F:metal ion binding"/>
    <property type="evidence" value="ECO:0007669"/>
    <property type="project" value="InterPro"/>
</dbReference>
<dbReference type="GO" id="GO:0008106">
    <property type="term" value="F:alcohol dehydrogenase (NADP+) activity"/>
    <property type="evidence" value="ECO:0007669"/>
    <property type="project" value="TreeGrafter"/>
</dbReference>
<dbReference type="Gene3D" id="1.20.1090.10">
    <property type="entry name" value="Dehydroquinate synthase-like - alpha domain"/>
    <property type="match status" value="1"/>
</dbReference>
<accession>A0A1H8JBZ4</accession>
<dbReference type="EMBL" id="FODN01000001">
    <property type="protein sequence ID" value="SEN78209.1"/>
    <property type="molecule type" value="Genomic_DNA"/>
</dbReference>
<evidence type="ECO:0000256" key="2">
    <source>
        <dbReference type="ARBA" id="ARBA00023002"/>
    </source>
</evidence>
<dbReference type="Pfam" id="PF25137">
    <property type="entry name" value="ADH_Fe_C"/>
    <property type="match status" value="1"/>
</dbReference>
<dbReference type="PANTHER" id="PTHR43633:SF1">
    <property type="entry name" value="ALCOHOL DEHYDROGENASE YQHD"/>
    <property type="match status" value="1"/>
</dbReference>
<keyword evidence="6" id="KW-1185">Reference proteome</keyword>
<dbReference type="GO" id="GO:1990362">
    <property type="term" value="F:butanol dehydrogenase (NAD+) activity"/>
    <property type="evidence" value="ECO:0007669"/>
    <property type="project" value="InterPro"/>
</dbReference>
<proteinExistence type="inferred from homology"/>
<evidence type="ECO:0000259" key="4">
    <source>
        <dbReference type="Pfam" id="PF25137"/>
    </source>
</evidence>
<dbReference type="OrthoDB" id="9801156at2"/>
<dbReference type="FunFam" id="3.40.50.1970:FF:000003">
    <property type="entry name" value="Alcohol dehydrogenase, iron-containing"/>
    <property type="match status" value="1"/>
</dbReference>
<dbReference type="InterPro" id="IPR044731">
    <property type="entry name" value="BDH-like"/>
</dbReference>
<dbReference type="SUPFAM" id="SSF56796">
    <property type="entry name" value="Dehydroquinate synthase-like"/>
    <property type="match status" value="1"/>
</dbReference>
<dbReference type="Proteomes" id="UP000198657">
    <property type="component" value="Unassembled WGS sequence"/>
</dbReference>
<dbReference type="GO" id="GO:1990002">
    <property type="term" value="F:methylglyoxal reductase (NADPH) (acetol producing) activity"/>
    <property type="evidence" value="ECO:0007669"/>
    <property type="project" value="TreeGrafter"/>
</dbReference>
<feature type="domain" description="Fe-containing alcohol dehydrogenase-like C-terminal" evidence="4">
    <location>
        <begin position="191"/>
        <end position="384"/>
    </location>
</feature>
<evidence type="ECO:0000313" key="6">
    <source>
        <dbReference type="Proteomes" id="UP000198657"/>
    </source>
</evidence>
<organism evidence="5 6">
    <name type="scientific">Flavobacterium sinopsychrotolerans</name>
    <dbReference type="NCBI Taxonomy" id="604089"/>
    <lineage>
        <taxon>Bacteria</taxon>
        <taxon>Pseudomonadati</taxon>
        <taxon>Bacteroidota</taxon>
        <taxon>Flavobacteriia</taxon>
        <taxon>Flavobacteriales</taxon>
        <taxon>Flavobacteriaceae</taxon>
        <taxon>Flavobacterium</taxon>
    </lineage>
</organism>
<dbReference type="GO" id="GO:0005829">
    <property type="term" value="C:cytosol"/>
    <property type="evidence" value="ECO:0007669"/>
    <property type="project" value="TreeGrafter"/>
</dbReference>
<evidence type="ECO:0000313" key="5">
    <source>
        <dbReference type="EMBL" id="SEN78209.1"/>
    </source>
</evidence>
<dbReference type="RefSeq" id="WP_091166354.1">
    <property type="nucleotide sequence ID" value="NZ_CBCSFM010000001.1"/>
</dbReference>
<dbReference type="Pfam" id="PF00465">
    <property type="entry name" value="Fe-ADH"/>
    <property type="match status" value="1"/>
</dbReference>
<evidence type="ECO:0000259" key="3">
    <source>
        <dbReference type="Pfam" id="PF00465"/>
    </source>
</evidence>
<evidence type="ECO:0000256" key="1">
    <source>
        <dbReference type="ARBA" id="ARBA00007358"/>
    </source>
</evidence>
<feature type="domain" description="Alcohol dehydrogenase iron-type/glycerol dehydrogenase GldA" evidence="3">
    <location>
        <begin position="9"/>
        <end position="177"/>
    </location>
</feature>
<keyword evidence="2" id="KW-0560">Oxidoreductase</keyword>
<dbReference type="AlphaFoldDB" id="A0A1H8JBZ4"/>
<reference evidence="6" key="1">
    <citation type="submission" date="2016-10" db="EMBL/GenBank/DDBJ databases">
        <authorList>
            <person name="Varghese N."/>
            <person name="Submissions S."/>
        </authorList>
    </citation>
    <scope>NUCLEOTIDE SEQUENCE [LARGE SCALE GENOMIC DNA]</scope>
    <source>
        <strain evidence="6">CGMCC 1.8704</strain>
    </source>
</reference>
<dbReference type="Gene3D" id="3.40.50.1970">
    <property type="match status" value="1"/>
</dbReference>
<gene>
    <name evidence="5" type="ORF">SAMN04487942_0945</name>
</gene>
<dbReference type="InterPro" id="IPR018211">
    <property type="entry name" value="ADH_Fe_CS"/>
</dbReference>
<sequence>MLNFELYNPTNLIFGKGQIEKLSTLVPEGAKILLAYGGGSIFKNGIHEQVINNLKGFEIVEFGGIEPNPHFETLMKAVDVIKEQNIDFILAVGGGSVIDGVKFISAAVNFDGNPMDILQKRLLIKDLSKVIPFGTVLTLPATGSEMNSGAVVTIEATQEKLAFGGSALFPKFSICDPTVIESLPKRQLQNGVVDAYTHVLEQYLTYPHEGYLQDRIAESILQTLIQVGPEVVENPKDYALASNFMWSCTMALNGLIQKGVPSDWATHMIGHELTALYGIDHARTLAVVGPNLYRVMFETKKGKLAQYGKRIFNLTGTEDEIANEAINKTVEFFHTMGMDTKLSDYTKDFDKTADFIVDRFKERGWLGLGEKQNITLEKVKSIVEMSY</sequence>
<dbReference type="InterPro" id="IPR056798">
    <property type="entry name" value="ADH_Fe_C"/>
</dbReference>
<dbReference type="PANTHER" id="PTHR43633">
    <property type="entry name" value="ALCOHOL DEHYDROGENASE YQHD"/>
    <property type="match status" value="1"/>
</dbReference>
<protein>
    <submittedName>
        <fullName evidence="5">NADP-dependent alcohol dehydrogenase</fullName>
    </submittedName>
</protein>
<comment type="similarity">
    <text evidence="1">Belongs to the iron-containing alcohol dehydrogenase family.</text>
</comment>
<dbReference type="CDD" id="cd08187">
    <property type="entry name" value="BDH"/>
    <property type="match status" value="1"/>
</dbReference>
<dbReference type="PROSITE" id="PS00060">
    <property type="entry name" value="ADH_IRON_2"/>
    <property type="match status" value="1"/>
</dbReference>
<name>A0A1H8JBZ4_9FLAO</name>
<dbReference type="STRING" id="604089.SAMN04487942_0945"/>
<dbReference type="InterPro" id="IPR001670">
    <property type="entry name" value="ADH_Fe/GldA"/>
</dbReference>